<accession>N1MSH4</accession>
<keyword evidence="2" id="KW-1185">Reference proteome</keyword>
<organism evidence="1 2">
    <name type="scientific">Sphingobium indicum BiD32</name>
    <dbReference type="NCBI Taxonomy" id="1301087"/>
    <lineage>
        <taxon>Bacteria</taxon>
        <taxon>Pseudomonadati</taxon>
        <taxon>Pseudomonadota</taxon>
        <taxon>Alphaproteobacteria</taxon>
        <taxon>Sphingomonadales</taxon>
        <taxon>Sphingomonadaceae</taxon>
        <taxon>Sphingobium</taxon>
    </lineage>
</organism>
<reference evidence="1 2" key="1">
    <citation type="submission" date="2013-03" db="EMBL/GenBank/DDBJ databases">
        <authorList>
            <person name="Le V."/>
        </authorList>
    </citation>
    <scope>NUCLEOTIDE SEQUENCE [LARGE SCALE GENOMIC DNA]</scope>
    <source>
        <strain evidence="1 2">BiD32</strain>
    </source>
</reference>
<sequence length="71" mass="8001">MKDRYLLAIAYMEQYGEYVGNFLLGALQEAMDSRDQGKAANWMAISECVDELNGGRTIIQRDPPDGILFVQ</sequence>
<comment type="caution">
    <text evidence="1">The sequence shown here is derived from an EMBL/GenBank/DDBJ whole genome shotgun (WGS) entry which is preliminary data.</text>
</comment>
<protein>
    <submittedName>
        <fullName evidence="1">Uncharacterized protein</fullName>
    </submittedName>
</protein>
<evidence type="ECO:0000313" key="1">
    <source>
        <dbReference type="EMBL" id="CCW20135.1"/>
    </source>
</evidence>
<reference evidence="2" key="2">
    <citation type="submission" date="2013-04" db="EMBL/GenBank/DDBJ databases">
        <title>Bisphenol A degrading Sphingobium sp. strain BiD32.</title>
        <authorList>
            <person name="Nielsen J.L."/>
            <person name="Zhou N.A."/>
            <person name="Kjeldal H."/>
        </authorList>
    </citation>
    <scope>NUCLEOTIDE SEQUENCE [LARGE SCALE GENOMIC DNA]</scope>
    <source>
        <strain evidence="2">BiD32</strain>
    </source>
</reference>
<proteinExistence type="predicted"/>
<name>N1MSH4_9SPHN</name>
<dbReference type="EMBL" id="CAVK010000250">
    <property type="protein sequence ID" value="CCW20135.1"/>
    <property type="molecule type" value="Genomic_DNA"/>
</dbReference>
<dbReference type="Proteomes" id="UP000013201">
    <property type="component" value="Unassembled WGS sequence"/>
</dbReference>
<dbReference type="AlphaFoldDB" id="N1MSH4"/>
<evidence type="ECO:0000313" key="2">
    <source>
        <dbReference type="Proteomes" id="UP000013201"/>
    </source>
</evidence>
<gene>
    <name evidence="1" type="ORF">EBBID32_45060</name>
</gene>